<comment type="caution">
    <text evidence="1">The sequence shown here is derived from an EMBL/GenBank/DDBJ whole genome shotgun (WGS) entry which is preliminary data.</text>
</comment>
<dbReference type="EMBL" id="JAEVHI010000001">
    <property type="protein sequence ID" value="KAG5303550.1"/>
    <property type="molecule type" value="Genomic_DNA"/>
</dbReference>
<proteinExistence type="predicted"/>
<gene>
    <name evidence="1" type="ORF">I7I52_01572</name>
</gene>
<protein>
    <submittedName>
        <fullName evidence="1">Uncharacterized protein</fullName>
    </submittedName>
</protein>
<reference evidence="1 2" key="1">
    <citation type="submission" date="2021-01" db="EMBL/GenBank/DDBJ databases">
        <title>Chromosome-level genome assembly of a human fungal pathogen reveals clustering of transcriptionally co-regulated genes.</title>
        <authorList>
            <person name="Voorhies M."/>
            <person name="Cohen S."/>
            <person name="Shea T.P."/>
            <person name="Petrus S."/>
            <person name="Munoz J.F."/>
            <person name="Poplawski S."/>
            <person name="Goldman W.E."/>
            <person name="Michael T."/>
            <person name="Cuomo C.A."/>
            <person name="Sil A."/>
            <person name="Beyhan S."/>
        </authorList>
    </citation>
    <scope>NUCLEOTIDE SEQUENCE [LARGE SCALE GENOMIC DNA]</scope>
    <source>
        <strain evidence="1 2">G184AR</strain>
    </source>
</reference>
<evidence type="ECO:0000313" key="1">
    <source>
        <dbReference type="EMBL" id="KAG5303550.1"/>
    </source>
</evidence>
<evidence type="ECO:0000313" key="2">
    <source>
        <dbReference type="Proteomes" id="UP000670092"/>
    </source>
</evidence>
<dbReference type="Proteomes" id="UP000670092">
    <property type="component" value="Unassembled WGS sequence"/>
</dbReference>
<name>A0A8H7Z3L9_AJECA</name>
<organism evidence="1 2">
    <name type="scientific">Ajellomyces capsulatus</name>
    <name type="common">Darling's disease fungus</name>
    <name type="synonym">Histoplasma capsulatum</name>
    <dbReference type="NCBI Taxonomy" id="5037"/>
    <lineage>
        <taxon>Eukaryota</taxon>
        <taxon>Fungi</taxon>
        <taxon>Dikarya</taxon>
        <taxon>Ascomycota</taxon>
        <taxon>Pezizomycotina</taxon>
        <taxon>Eurotiomycetes</taxon>
        <taxon>Eurotiomycetidae</taxon>
        <taxon>Onygenales</taxon>
        <taxon>Ajellomycetaceae</taxon>
        <taxon>Histoplasma</taxon>
    </lineage>
</organism>
<dbReference type="AlphaFoldDB" id="A0A8H7Z3L9"/>
<dbReference type="VEuPathDB" id="FungiDB:I7I52_01572"/>
<sequence>MDIDLETTKLRVYYAAILLLPPQPPRRSRLVNYRSYSLLCLPNAFRLGLSLLQPFRPRNPFSG</sequence>
<accession>A0A8H7Z3L9</accession>